<dbReference type="PANTHER" id="PTHR43649">
    <property type="entry name" value="ARABINOSE-BINDING PROTEIN-RELATED"/>
    <property type="match status" value="1"/>
</dbReference>
<dbReference type="InterPro" id="IPR050490">
    <property type="entry name" value="Bact_solute-bd_prot1"/>
</dbReference>
<reference evidence="5" key="1">
    <citation type="submission" date="2022-07" db="EMBL/GenBank/DDBJ databases">
        <title>Complete genome sequence of carbapenem-resistant Citrobacter spp. in Japan.</title>
        <authorList>
            <person name="Maehana S."/>
            <person name="Suzuki M."/>
            <person name="Kitasato H."/>
        </authorList>
    </citation>
    <scope>NUCLEOTIDE SEQUENCE</scope>
    <source>
        <strain evidence="5">KAM621</strain>
    </source>
</reference>
<dbReference type="Proteomes" id="UP001058317">
    <property type="component" value="Chromosome"/>
</dbReference>
<evidence type="ECO:0000256" key="2">
    <source>
        <dbReference type="ARBA" id="ARBA00008520"/>
    </source>
</evidence>
<dbReference type="GO" id="GO:0030288">
    <property type="term" value="C:outer membrane-bounded periplasmic space"/>
    <property type="evidence" value="ECO:0007669"/>
    <property type="project" value="UniProtKB-ARBA"/>
</dbReference>
<evidence type="ECO:0000256" key="4">
    <source>
        <dbReference type="ARBA" id="ARBA00022729"/>
    </source>
</evidence>
<comment type="subcellular location">
    <subcellularLocation>
        <location evidence="1">Periplasm</location>
    </subcellularLocation>
</comment>
<evidence type="ECO:0000256" key="1">
    <source>
        <dbReference type="ARBA" id="ARBA00004418"/>
    </source>
</evidence>
<gene>
    <name evidence="5" type="ORF">KAM621c_33380</name>
</gene>
<dbReference type="AlphaFoldDB" id="A0AAD1L3T7"/>
<dbReference type="PANTHER" id="PTHR43649:SF34">
    <property type="entry name" value="ABC TRANSPORTER PERIPLASMIC-BINDING PROTEIN YCJN-RELATED"/>
    <property type="match status" value="1"/>
</dbReference>
<dbReference type="Gene3D" id="3.40.190.10">
    <property type="entry name" value="Periplasmic binding protein-like II"/>
    <property type="match status" value="1"/>
</dbReference>
<name>A0AAD1L3T7_CITBR</name>
<keyword evidence="4" id="KW-0732">Signal</keyword>
<dbReference type="EMBL" id="AP026382">
    <property type="protein sequence ID" value="BDN98233.1"/>
    <property type="molecule type" value="Genomic_DNA"/>
</dbReference>
<keyword evidence="3" id="KW-0813">Transport</keyword>
<proteinExistence type="inferred from homology"/>
<accession>A0AAD1L3T7</accession>
<evidence type="ECO:0000256" key="3">
    <source>
        <dbReference type="ARBA" id="ARBA00022448"/>
    </source>
</evidence>
<sequence>MDDNKGLKMNIPKTMLALITAVLLSGCEDKPQQVTIEFMHSAVEQERQTVIAGIINRFQQENPDIIVKQVPVEEDAYNTKIITLARSGSLPEVVEVSHDYAKVMDKEQLIDHKAVKTLIDRQGESAFYDGVLRIVRTEDGTAYTGVPISAWLQGVWYRKSVLAKAGIDEPKNWTQLLEAARRLTDSASKKYGIALPTAESVMSEQTFSQFALSNGANVFNANGDITVNSAEMQASLNYYRELARYTMPGSNNVTEIKDAFMNGTAPMAVYSTYILPAIYQDGSLADLGFVVPSEKSPAVFGVITSLTLTTGQTEAETKAAEKFVSFMGQAQNAADWVLMSPGAMLPVTKAAAQNVSWKDNPAVKVFGTLPEQLIAQYPNMQVFGSVGEKNFTRMGDITGSMILSEMVNQATVGKQETSVVLERSQQRVQALMQHK</sequence>
<dbReference type="Pfam" id="PF01547">
    <property type="entry name" value="SBP_bac_1"/>
    <property type="match status" value="1"/>
</dbReference>
<comment type="similarity">
    <text evidence="2">Belongs to the bacterial solute-binding protein 1 family.</text>
</comment>
<dbReference type="InterPro" id="IPR006059">
    <property type="entry name" value="SBP"/>
</dbReference>
<dbReference type="PROSITE" id="PS51257">
    <property type="entry name" value="PROKAR_LIPOPROTEIN"/>
    <property type="match status" value="1"/>
</dbReference>
<protein>
    <submittedName>
        <fullName evidence="5">Sugar ABC transporter substrate-binding protein</fullName>
    </submittedName>
</protein>
<evidence type="ECO:0000313" key="5">
    <source>
        <dbReference type="EMBL" id="BDN98233.1"/>
    </source>
</evidence>
<evidence type="ECO:0000313" key="6">
    <source>
        <dbReference type="Proteomes" id="UP001058317"/>
    </source>
</evidence>
<dbReference type="SUPFAM" id="SSF53850">
    <property type="entry name" value="Periplasmic binding protein-like II"/>
    <property type="match status" value="1"/>
</dbReference>
<organism evidence="5 6">
    <name type="scientific">Citrobacter braakii</name>
    <dbReference type="NCBI Taxonomy" id="57706"/>
    <lineage>
        <taxon>Bacteria</taxon>
        <taxon>Pseudomonadati</taxon>
        <taxon>Pseudomonadota</taxon>
        <taxon>Gammaproteobacteria</taxon>
        <taxon>Enterobacterales</taxon>
        <taxon>Enterobacteriaceae</taxon>
        <taxon>Citrobacter</taxon>
        <taxon>Citrobacter freundii complex</taxon>
    </lineage>
</organism>